<reference evidence="7" key="1">
    <citation type="journal article" date="2021" name="Proc. Natl. Acad. Sci. U.S.A.">
        <title>A Catalog of Tens of Thousands of Viruses from Human Metagenomes Reveals Hidden Associations with Chronic Diseases.</title>
        <authorList>
            <person name="Tisza M.J."/>
            <person name="Buck C.B."/>
        </authorList>
    </citation>
    <scope>NUCLEOTIDE SEQUENCE</scope>
    <source>
        <strain evidence="7">Ctitf6</strain>
    </source>
</reference>
<name>A0A8S5P180_9CAUD</name>
<dbReference type="GO" id="GO:0006508">
    <property type="term" value="P:proteolysis"/>
    <property type="evidence" value="ECO:0007669"/>
    <property type="project" value="UniProtKB-KW"/>
</dbReference>
<evidence type="ECO:0000256" key="4">
    <source>
        <dbReference type="ARBA" id="ARBA00022950"/>
    </source>
</evidence>
<feature type="domain" description="Prohead serine protease" evidence="6">
    <location>
        <begin position="22"/>
        <end position="178"/>
    </location>
</feature>
<dbReference type="Pfam" id="PF04586">
    <property type="entry name" value="Peptidase_S78"/>
    <property type="match status" value="1"/>
</dbReference>
<keyword evidence="1" id="KW-1188">Viral release from host cell</keyword>
<keyword evidence="2 7" id="KW-0645">Protease</keyword>
<evidence type="ECO:0000256" key="1">
    <source>
        <dbReference type="ARBA" id="ARBA00022612"/>
    </source>
</evidence>
<dbReference type="GO" id="GO:0008233">
    <property type="term" value="F:peptidase activity"/>
    <property type="evidence" value="ECO:0007669"/>
    <property type="project" value="UniProtKB-KW"/>
</dbReference>
<organism evidence="7">
    <name type="scientific">Siphoviridae sp. ctitf6</name>
    <dbReference type="NCBI Taxonomy" id="2825627"/>
    <lineage>
        <taxon>Viruses</taxon>
        <taxon>Duplodnaviria</taxon>
        <taxon>Heunggongvirae</taxon>
        <taxon>Uroviricota</taxon>
        <taxon>Caudoviricetes</taxon>
    </lineage>
</organism>
<proteinExistence type="predicted"/>
<evidence type="ECO:0000256" key="5">
    <source>
        <dbReference type="ARBA" id="ARBA00023045"/>
    </source>
</evidence>
<dbReference type="NCBIfam" id="TIGR01543">
    <property type="entry name" value="proheadase_HK97"/>
    <property type="match status" value="1"/>
</dbReference>
<dbReference type="InterPro" id="IPR054613">
    <property type="entry name" value="Peptidase_S78_dom"/>
</dbReference>
<evidence type="ECO:0000256" key="3">
    <source>
        <dbReference type="ARBA" id="ARBA00022801"/>
    </source>
</evidence>
<evidence type="ECO:0000313" key="7">
    <source>
        <dbReference type="EMBL" id="DAE00846.1"/>
    </source>
</evidence>
<accession>A0A8S5P180</accession>
<protein>
    <submittedName>
        <fullName evidence="7">Head maturation protease</fullName>
    </submittedName>
</protein>
<evidence type="ECO:0000259" key="6">
    <source>
        <dbReference type="Pfam" id="PF04586"/>
    </source>
</evidence>
<sequence>MVGPYRVLPEVEMQRGKKVKKMRVEIRSDSVTIDGYVNAVARDSRPMKDRKTGKRFVEQIVPGAFERALKHNEVQLLLNHDENRNLGSTESNLTLYEDSIGLRAHAVITDAEVIEKARKKQLRGWSFGFHELDASEEEISKGMQRRYVEELELLEVSLIDQRKQPCYQGTSIETRAEDGSVLIPEVLETRAEYVDIIEKKKSPVDYSGYKNRLKELGGK</sequence>
<keyword evidence="5" id="KW-1273">Viral capsid maturation</keyword>
<evidence type="ECO:0000256" key="2">
    <source>
        <dbReference type="ARBA" id="ARBA00022670"/>
    </source>
</evidence>
<keyword evidence="3" id="KW-0378">Hydrolase</keyword>
<dbReference type="EMBL" id="BK015313">
    <property type="protein sequence ID" value="DAE00846.1"/>
    <property type="molecule type" value="Genomic_DNA"/>
</dbReference>
<dbReference type="GO" id="GO:0046797">
    <property type="term" value="P:viral procapsid maturation"/>
    <property type="evidence" value="ECO:0007669"/>
    <property type="project" value="UniProtKB-KW"/>
</dbReference>
<keyword evidence="4" id="KW-0118">Viral capsid assembly</keyword>
<dbReference type="InterPro" id="IPR006433">
    <property type="entry name" value="Prohead_protease"/>
</dbReference>